<evidence type="ECO:0000313" key="4">
    <source>
        <dbReference type="Proteomes" id="UP000030528"/>
    </source>
</evidence>
<keyword evidence="2" id="KW-0472">Membrane</keyword>
<organism evidence="3 4">
    <name type="scientific">Pontibacillus halophilus JSM 076056 = DSM 19796</name>
    <dbReference type="NCBI Taxonomy" id="1385510"/>
    <lineage>
        <taxon>Bacteria</taxon>
        <taxon>Bacillati</taxon>
        <taxon>Bacillota</taxon>
        <taxon>Bacilli</taxon>
        <taxon>Bacillales</taxon>
        <taxon>Bacillaceae</taxon>
        <taxon>Pontibacillus</taxon>
    </lineage>
</organism>
<proteinExistence type="predicted"/>
<accession>A0A0A5IBD1</accession>
<evidence type="ECO:0000256" key="1">
    <source>
        <dbReference type="SAM" id="MobiDB-lite"/>
    </source>
</evidence>
<evidence type="ECO:0000313" key="3">
    <source>
        <dbReference type="EMBL" id="KGX93147.1"/>
    </source>
</evidence>
<keyword evidence="4" id="KW-1185">Reference proteome</keyword>
<feature type="compositionally biased region" description="Polar residues" evidence="1">
    <location>
        <begin position="66"/>
        <end position="84"/>
    </location>
</feature>
<sequence length="157" mass="17428">MIGFFVVVSIIVHAITLLSLVVLSLRVSKTKELELRQEQVARQVEETMSAYLLDLKEENERLLNMLSGNGYNDNASGDTSSSNKGVDLQVNDSNKEVVEAYSPPIPQPAEDVDTYIPSQDSQVLALASEGYSVEEIARTLNKGKVEVELILKFQQRK</sequence>
<keyword evidence="2" id="KW-1133">Transmembrane helix</keyword>
<feature type="region of interest" description="Disordered" evidence="1">
    <location>
        <begin position="66"/>
        <end position="89"/>
    </location>
</feature>
<reference evidence="3 4" key="1">
    <citation type="submission" date="2013-08" db="EMBL/GenBank/DDBJ databases">
        <authorList>
            <person name="Huang J."/>
            <person name="Wang G."/>
        </authorList>
    </citation>
    <scope>NUCLEOTIDE SEQUENCE [LARGE SCALE GENOMIC DNA]</scope>
    <source>
        <strain evidence="3 4">JSM 076056</strain>
    </source>
</reference>
<protein>
    <recommendedName>
        <fullName evidence="5">Swarming motility protein SwrB</fullName>
    </recommendedName>
</protein>
<dbReference type="AlphaFoldDB" id="A0A0A5IBD1"/>
<evidence type="ECO:0008006" key="5">
    <source>
        <dbReference type="Google" id="ProtNLM"/>
    </source>
</evidence>
<dbReference type="STRING" id="1385510.GCA_000425205_01353"/>
<dbReference type="InterPro" id="IPR046118">
    <property type="entry name" value="DUF6115"/>
</dbReference>
<dbReference type="OrthoDB" id="1708317at2"/>
<dbReference type="eggNOG" id="ENOG5032ZAF">
    <property type="taxonomic scope" value="Bacteria"/>
</dbReference>
<dbReference type="RefSeq" id="WP_026799802.1">
    <property type="nucleotide sequence ID" value="NZ_AULI01000005.1"/>
</dbReference>
<dbReference type="Pfam" id="PF19610">
    <property type="entry name" value="DUF6115"/>
    <property type="match status" value="1"/>
</dbReference>
<comment type="caution">
    <text evidence="3">The sequence shown here is derived from an EMBL/GenBank/DDBJ whole genome shotgun (WGS) entry which is preliminary data.</text>
</comment>
<dbReference type="EMBL" id="AVPE01000003">
    <property type="protein sequence ID" value="KGX93147.1"/>
    <property type="molecule type" value="Genomic_DNA"/>
</dbReference>
<feature type="transmembrane region" description="Helical" evidence="2">
    <location>
        <begin position="6"/>
        <end position="27"/>
    </location>
</feature>
<keyword evidence="2" id="KW-0812">Transmembrane</keyword>
<dbReference type="Proteomes" id="UP000030528">
    <property type="component" value="Unassembled WGS sequence"/>
</dbReference>
<gene>
    <name evidence="3" type="ORF">N781_12075</name>
</gene>
<evidence type="ECO:0000256" key="2">
    <source>
        <dbReference type="SAM" id="Phobius"/>
    </source>
</evidence>
<name>A0A0A5IBD1_9BACI</name>